<dbReference type="Proteomes" id="UP000325558">
    <property type="component" value="Unassembled WGS sequence"/>
</dbReference>
<proteinExistence type="predicted"/>
<reference evidence="1" key="1">
    <citation type="submission" date="2019-04" db="EMBL/GenBank/DDBJ databases">
        <title>Friends and foes A comparative genomics study of 23 Aspergillus species from section Flavi.</title>
        <authorList>
            <consortium name="DOE Joint Genome Institute"/>
            <person name="Kjaerbolling I."/>
            <person name="Vesth T."/>
            <person name="Frisvad J.C."/>
            <person name="Nybo J.L."/>
            <person name="Theobald S."/>
            <person name="Kildgaard S."/>
            <person name="Isbrandt T."/>
            <person name="Kuo A."/>
            <person name="Sato A."/>
            <person name="Lyhne E.K."/>
            <person name="Kogle M.E."/>
            <person name="Wiebenga A."/>
            <person name="Kun R.S."/>
            <person name="Lubbers R.J."/>
            <person name="Makela M.R."/>
            <person name="Barry K."/>
            <person name="Chovatia M."/>
            <person name="Clum A."/>
            <person name="Daum C."/>
            <person name="Haridas S."/>
            <person name="He G."/>
            <person name="LaButti K."/>
            <person name="Lipzen A."/>
            <person name="Mondo S."/>
            <person name="Riley R."/>
            <person name="Salamov A."/>
            <person name="Simmons B.A."/>
            <person name="Magnuson J.K."/>
            <person name="Henrissat B."/>
            <person name="Mortensen U.H."/>
            <person name="Larsen T.O."/>
            <person name="Devries R.P."/>
            <person name="Grigoriev I.V."/>
            <person name="Machida M."/>
            <person name="Baker S.E."/>
            <person name="Andersen M.R."/>
        </authorList>
    </citation>
    <scope>NUCLEOTIDE SEQUENCE</scope>
    <source>
        <strain evidence="1">CBS 117612</strain>
    </source>
</reference>
<name>A0A5N6XP69_9EURO</name>
<dbReference type="OrthoDB" id="4443776at2759"/>
<protein>
    <submittedName>
        <fullName evidence="1">Uncharacterized protein</fullName>
    </submittedName>
</protein>
<dbReference type="AlphaFoldDB" id="A0A5N6XP69"/>
<evidence type="ECO:0000313" key="1">
    <source>
        <dbReference type="EMBL" id="KAE8334503.1"/>
    </source>
</evidence>
<sequence>MPKKITDDPNGWVTDPNCDSVKTVSDDESPIATPVSTLGQKALINATFNHFFAWCVSCTNVLFIQCAPKVPLPYMKEIGGSSKSSQPISALIAVSCRSCDGAGFHKSSNSSFDKSPTTLSLSPEWVSNTYMYHNLTKLTPRPINIAMHGGNIIAVPMDKLSQEMKQQKGKYQVLGLKASAVRSRSVSEDAILEPYVSSSFI</sequence>
<dbReference type="EMBL" id="ML737269">
    <property type="protein sequence ID" value="KAE8334503.1"/>
    <property type="molecule type" value="Genomic_DNA"/>
</dbReference>
<gene>
    <name evidence="1" type="ORF">BDV24DRAFT_172409</name>
</gene>
<accession>A0A5N6XP69</accession>
<organism evidence="1">
    <name type="scientific">Aspergillus arachidicola</name>
    <dbReference type="NCBI Taxonomy" id="656916"/>
    <lineage>
        <taxon>Eukaryota</taxon>
        <taxon>Fungi</taxon>
        <taxon>Dikarya</taxon>
        <taxon>Ascomycota</taxon>
        <taxon>Pezizomycotina</taxon>
        <taxon>Eurotiomycetes</taxon>
        <taxon>Eurotiomycetidae</taxon>
        <taxon>Eurotiales</taxon>
        <taxon>Aspergillaceae</taxon>
        <taxon>Aspergillus</taxon>
        <taxon>Aspergillus subgen. Circumdati</taxon>
    </lineage>
</organism>